<dbReference type="SUPFAM" id="SSF48179">
    <property type="entry name" value="6-phosphogluconate dehydrogenase C-terminal domain-like"/>
    <property type="match status" value="2"/>
</dbReference>
<dbReference type="RefSeq" id="WP_015018874.1">
    <property type="nucleotide sequence ID" value="NC_018719.1"/>
</dbReference>
<proteinExistence type="predicted"/>
<dbReference type="InterPro" id="IPR036291">
    <property type="entry name" value="NAD(P)-bd_dom_sf"/>
</dbReference>
<dbReference type="HOGENOM" id="CLU_009834_2_0_2"/>
<dbReference type="EC" id="1.1.1.35" evidence="4"/>
<evidence type="ECO:0000313" key="4">
    <source>
        <dbReference type="EMBL" id="AFU58337.1"/>
    </source>
</evidence>
<dbReference type="InterPro" id="IPR013328">
    <property type="entry name" value="6PGD_dom2"/>
</dbReference>
<evidence type="ECO:0000256" key="1">
    <source>
        <dbReference type="ARBA" id="ARBA00023002"/>
    </source>
</evidence>
<dbReference type="PATRIC" id="fig|1237085.11.peg.1362"/>
<dbReference type="FunFam" id="3.40.50.720:FF:000009">
    <property type="entry name" value="Fatty oxidation complex, alpha subunit"/>
    <property type="match status" value="1"/>
</dbReference>
<accession>K0IJA9</accession>
<keyword evidence="1 4" id="KW-0560">Oxidoreductase</keyword>
<evidence type="ECO:0000259" key="2">
    <source>
        <dbReference type="Pfam" id="PF00725"/>
    </source>
</evidence>
<dbReference type="Gene3D" id="3.40.50.720">
    <property type="entry name" value="NAD(P)-binding Rossmann-like Domain"/>
    <property type="match status" value="1"/>
</dbReference>
<dbReference type="InParanoid" id="K0IJA9"/>
<protein>
    <submittedName>
        <fullName evidence="4">Hydroxyacyl-CoA dehydrogenase</fullName>
        <ecNumber evidence="4">1.1.1.35</ecNumber>
    </submittedName>
</protein>
<keyword evidence="5" id="KW-1185">Reference proteome</keyword>
<dbReference type="OrthoDB" id="39812at2157"/>
<dbReference type="InterPro" id="IPR006176">
    <property type="entry name" value="3-OHacyl-CoA_DH_NAD-bd"/>
</dbReference>
<evidence type="ECO:0000259" key="3">
    <source>
        <dbReference type="Pfam" id="PF02737"/>
    </source>
</evidence>
<sequence>MSLSTINKITVLGSGVMGHGIAQVSAMAGYNVVLRDIEQSFLDKAMEKIKWSLSKMVEKQKLSQADADRIFARITPIVDLKQALKGTDLLIEAVPEDMNLKKKVYAEVDSFAEAKTLYASNTSTLPITEMAALTSRPDRFIGLHFFNPPQLMPLVEVIPGGRTNQSMVDMAMGFVQKVGKQPVLCKKDVAGFIVNRVFIPLVHEAVYCQERDNNVPMTTIDSAVKFKMAFPMGIFELADYTGLDVIHKATVEMHSRDSKVIRPHPKVKQLFDEKSLGQKTGKGFYEYKGDKYERINLTEQEAAKYNPIALLAVAANNAAWLISSRVCSKEDLEKALKLGMGLKKELFATVRDFGPSNVVNTLRDLAAKHGSFYEPDQYLVNYRGG</sequence>
<name>K0IJA9_NITGG</name>
<dbReference type="EMBL" id="CP002408">
    <property type="protein sequence ID" value="AFU58337.1"/>
    <property type="molecule type" value="Genomic_DNA"/>
</dbReference>
<dbReference type="Gene3D" id="1.10.1040.10">
    <property type="entry name" value="N-(1-d-carboxylethyl)-l-norvaline Dehydrogenase, domain 2"/>
    <property type="match status" value="2"/>
</dbReference>
<dbReference type="Pfam" id="PF02737">
    <property type="entry name" value="3HCDH_N"/>
    <property type="match status" value="1"/>
</dbReference>
<dbReference type="Pfam" id="PF00725">
    <property type="entry name" value="3HCDH"/>
    <property type="match status" value="1"/>
</dbReference>
<dbReference type="PANTHER" id="PTHR48075:SF5">
    <property type="entry name" value="3-HYDROXYBUTYRYL-COA DEHYDROGENASE"/>
    <property type="match status" value="1"/>
</dbReference>
<organism evidence="4 5">
    <name type="scientific">Nitrososphaera gargensis (strain Ga9.2)</name>
    <dbReference type="NCBI Taxonomy" id="1237085"/>
    <lineage>
        <taxon>Archaea</taxon>
        <taxon>Nitrososphaerota</taxon>
        <taxon>Nitrososphaeria</taxon>
        <taxon>Nitrososphaerales</taxon>
        <taxon>Nitrososphaeraceae</taxon>
        <taxon>Nitrososphaera</taxon>
    </lineage>
</organism>
<dbReference type="GO" id="GO:0070403">
    <property type="term" value="F:NAD+ binding"/>
    <property type="evidence" value="ECO:0007669"/>
    <property type="project" value="InterPro"/>
</dbReference>
<gene>
    <name evidence="4" type="ordered locus">Ngar_c14000</name>
</gene>
<dbReference type="KEGG" id="nga:Ngar_c14000"/>
<dbReference type="InterPro" id="IPR006108">
    <property type="entry name" value="3HC_DH_C"/>
</dbReference>
<dbReference type="PANTHER" id="PTHR48075">
    <property type="entry name" value="3-HYDROXYACYL-COA DEHYDROGENASE FAMILY PROTEIN"/>
    <property type="match status" value="1"/>
</dbReference>
<dbReference type="GeneID" id="13797659"/>
<dbReference type="STRING" id="1237085.Ngar_c14000"/>
<feature type="domain" description="3-hydroxyacyl-CoA dehydrogenase NAD binding" evidence="3">
    <location>
        <begin position="8"/>
        <end position="188"/>
    </location>
</feature>
<dbReference type="Proteomes" id="UP000008037">
    <property type="component" value="Chromosome"/>
</dbReference>
<reference evidence="4 5" key="1">
    <citation type="journal article" date="2012" name="Environ. Microbiol.">
        <title>The genome of the ammonia-oxidizing Candidatus Nitrososphaera gargensis: insights into metabolic versatility and environmental adaptations.</title>
        <authorList>
            <person name="Spang A."/>
            <person name="Poehlein A."/>
            <person name="Offre P."/>
            <person name="Zumbragel S."/>
            <person name="Haider S."/>
            <person name="Rychlik N."/>
            <person name="Nowka B."/>
            <person name="Schmeisser C."/>
            <person name="Lebedeva E.V."/>
            <person name="Rattei T."/>
            <person name="Bohm C."/>
            <person name="Schmid M."/>
            <person name="Galushko A."/>
            <person name="Hatzenpichler R."/>
            <person name="Weinmaier T."/>
            <person name="Daniel R."/>
            <person name="Schleper C."/>
            <person name="Spieck E."/>
            <person name="Streit W."/>
            <person name="Wagner M."/>
        </authorList>
    </citation>
    <scope>NUCLEOTIDE SEQUENCE [LARGE SCALE GENOMIC DNA]</scope>
    <source>
        <strain evidence="5">Ga9.2</strain>
    </source>
</reference>
<feature type="domain" description="3-hydroxyacyl-CoA dehydrogenase C-terminal" evidence="2">
    <location>
        <begin position="191"/>
        <end position="287"/>
    </location>
</feature>
<evidence type="ECO:0000313" key="5">
    <source>
        <dbReference type="Proteomes" id="UP000008037"/>
    </source>
</evidence>
<dbReference type="SUPFAM" id="SSF51735">
    <property type="entry name" value="NAD(P)-binding Rossmann-fold domains"/>
    <property type="match status" value="1"/>
</dbReference>
<dbReference type="BioCyc" id="CNIT1237085:G1324-1398-MONOMER"/>
<dbReference type="AlphaFoldDB" id="K0IJA9"/>
<dbReference type="InterPro" id="IPR008927">
    <property type="entry name" value="6-PGluconate_DH-like_C_sf"/>
</dbReference>
<dbReference type="GO" id="GO:0003857">
    <property type="term" value="F:(3S)-3-hydroxyacyl-CoA dehydrogenase (NAD+) activity"/>
    <property type="evidence" value="ECO:0007669"/>
    <property type="project" value="UniProtKB-EC"/>
</dbReference>
<dbReference type="FunCoup" id="K0IJA9">
    <property type="interactions" value="159"/>
</dbReference>
<dbReference type="GO" id="GO:0006631">
    <property type="term" value="P:fatty acid metabolic process"/>
    <property type="evidence" value="ECO:0007669"/>
    <property type="project" value="InterPro"/>
</dbReference>